<dbReference type="Pfam" id="PF08240">
    <property type="entry name" value="ADH_N"/>
    <property type="match status" value="1"/>
</dbReference>
<dbReference type="Gene3D" id="3.90.180.10">
    <property type="entry name" value="Medium-chain alcohol dehydrogenases, catalytic domain"/>
    <property type="match status" value="1"/>
</dbReference>
<dbReference type="GO" id="GO:0016491">
    <property type="term" value="F:oxidoreductase activity"/>
    <property type="evidence" value="ECO:0007669"/>
    <property type="project" value="UniProtKB-KW"/>
</dbReference>
<proteinExistence type="inferred from homology"/>
<dbReference type="InterPro" id="IPR013154">
    <property type="entry name" value="ADH-like_N"/>
</dbReference>
<dbReference type="PANTHER" id="PTHR43482:SF1">
    <property type="entry name" value="PROTEIN AST1-RELATED"/>
    <property type="match status" value="1"/>
</dbReference>
<dbReference type="InterPro" id="IPR036291">
    <property type="entry name" value="NAD(P)-bd_dom_sf"/>
</dbReference>
<dbReference type="SUPFAM" id="SSF50129">
    <property type="entry name" value="GroES-like"/>
    <property type="match status" value="1"/>
</dbReference>
<name>Q8FLN0_COREF</name>
<evidence type="ECO:0000313" key="3">
    <source>
        <dbReference type="EMBL" id="BAC19648.1"/>
    </source>
</evidence>
<dbReference type="EMBL" id="BA000035">
    <property type="protein sequence ID" value="BAC19648.1"/>
    <property type="molecule type" value="Genomic_DNA"/>
</dbReference>
<keyword evidence="1" id="KW-0560">Oxidoreductase</keyword>
<dbReference type="Pfam" id="PF13602">
    <property type="entry name" value="ADH_zinc_N_2"/>
    <property type="match status" value="1"/>
</dbReference>
<sequence>MTELPHTMPAVGLVDSLPTDHPDFLIDVEVPRPDPGPRDLLVEIAAVSINPVDTKVRMRVGKQDTPKILGYDAAGTVVAVGSGVSLFRPGDTVFYAGSNQRQGTNARFHLVDERLVGHAPGSVDATHAAALPLVFLTAWEALFDRLPVTQSTTGTLLVLGGAGGVPSALIQLARALTNLRVVATASRPESTRWVREMGAHDVIDHHHDLREQISGVDFVFSSWTTGREEELTAVMSPQSHLVLIDDPLNPNLGAFKQKSIAVHWEFMFTRAMFATPDMAVQGQILTKIADMIDRGQLRSITDRVLTGMTAETLMEGHRLIEEGHTTGKIVVKV</sequence>
<dbReference type="SUPFAM" id="SSF51735">
    <property type="entry name" value="NAD(P)-binding Rossmann-fold domains"/>
    <property type="match status" value="1"/>
</dbReference>
<dbReference type="Proteomes" id="UP000001409">
    <property type="component" value="Chromosome"/>
</dbReference>
<keyword evidence="4" id="KW-1185">Reference proteome</keyword>
<protein>
    <recommendedName>
        <fullName evidence="1">Zinc-type alcohol dehydrogenase-like protein</fullName>
    </recommendedName>
</protein>
<evidence type="ECO:0000259" key="2">
    <source>
        <dbReference type="SMART" id="SM00829"/>
    </source>
</evidence>
<dbReference type="GO" id="GO:0008270">
    <property type="term" value="F:zinc ion binding"/>
    <property type="evidence" value="ECO:0007669"/>
    <property type="project" value="InterPro"/>
</dbReference>
<accession>Q8FLN0</accession>
<dbReference type="SMART" id="SM00829">
    <property type="entry name" value="PKS_ER"/>
    <property type="match status" value="1"/>
</dbReference>
<dbReference type="InterPro" id="IPR014182">
    <property type="entry name" value="ADH_Zn_typ-1"/>
</dbReference>
<dbReference type="eggNOG" id="COG0604">
    <property type="taxonomic scope" value="Bacteria"/>
</dbReference>
<keyword evidence="1" id="KW-0862">Zinc</keyword>
<dbReference type="NCBIfam" id="TIGR02817">
    <property type="entry name" value="adh_fam_1"/>
    <property type="match status" value="1"/>
</dbReference>
<dbReference type="KEGG" id="cef:CE2838"/>
<dbReference type="CDD" id="cd08252">
    <property type="entry name" value="AL_MDR"/>
    <property type="match status" value="1"/>
</dbReference>
<evidence type="ECO:0000313" key="4">
    <source>
        <dbReference type="Proteomes" id="UP000001409"/>
    </source>
</evidence>
<dbReference type="Gene3D" id="3.40.50.720">
    <property type="entry name" value="NAD(P)-binding Rossmann-like Domain"/>
    <property type="match status" value="1"/>
</dbReference>
<dbReference type="AlphaFoldDB" id="Q8FLN0"/>
<dbReference type="InterPro" id="IPR052585">
    <property type="entry name" value="Lipid_raft_assoc_Zn_ADH"/>
</dbReference>
<dbReference type="RefSeq" id="WP_006768807.1">
    <property type="nucleotide sequence ID" value="NC_004369.1"/>
</dbReference>
<dbReference type="OrthoDB" id="3175656at2"/>
<dbReference type="STRING" id="196164.gene:10743288"/>
<comment type="similarity">
    <text evidence="1">Belongs to the zinc-containing alcohol dehydrogenase family. Quinone oxidoreductase subfamily.</text>
</comment>
<keyword evidence="1" id="KW-0479">Metal-binding</keyword>
<dbReference type="InterPro" id="IPR011032">
    <property type="entry name" value="GroES-like_sf"/>
</dbReference>
<dbReference type="PANTHER" id="PTHR43482">
    <property type="entry name" value="PROTEIN AST1-RELATED"/>
    <property type="match status" value="1"/>
</dbReference>
<evidence type="ECO:0000256" key="1">
    <source>
        <dbReference type="RuleBase" id="RU364000"/>
    </source>
</evidence>
<feature type="domain" description="Enoyl reductase (ER)" evidence="2">
    <location>
        <begin position="12"/>
        <end position="331"/>
    </location>
</feature>
<reference evidence="3 4" key="1">
    <citation type="journal article" date="2003" name="Genome Res.">
        <title>Comparative complete genome sequence analysis of the amino acid replacements responsible for the thermostability of Corynebacterium efficiens.</title>
        <authorList>
            <person name="Nishio Y."/>
            <person name="Nakamura Y."/>
            <person name="Kawarabayasi Y."/>
            <person name="Usuda Y."/>
            <person name="Kimura E."/>
            <person name="Sugimoto S."/>
            <person name="Matsui K."/>
            <person name="Yamagishi A."/>
            <person name="Kikuchi H."/>
            <person name="Ikeo K."/>
            <person name="Gojobori T."/>
        </authorList>
    </citation>
    <scope>NUCLEOTIDE SEQUENCE [LARGE SCALE GENOMIC DNA]</scope>
    <source>
        <strain evidence="4">DSM 44549 / YS-314 / AJ 12310 / JCM 11189 / NBRC 100395</strain>
    </source>
</reference>
<organism evidence="3 4">
    <name type="scientific">Corynebacterium efficiens (strain DSM 44549 / YS-314 / AJ 12310 / JCM 11189 / NBRC 100395)</name>
    <dbReference type="NCBI Taxonomy" id="196164"/>
    <lineage>
        <taxon>Bacteria</taxon>
        <taxon>Bacillati</taxon>
        <taxon>Actinomycetota</taxon>
        <taxon>Actinomycetes</taxon>
        <taxon>Mycobacteriales</taxon>
        <taxon>Corynebacteriaceae</taxon>
        <taxon>Corynebacterium</taxon>
    </lineage>
</organism>
<accession>C8NS70</accession>
<dbReference type="InterPro" id="IPR020843">
    <property type="entry name" value="ER"/>
</dbReference>
<dbReference type="HOGENOM" id="CLU_026673_3_0_11"/>